<dbReference type="PIRSF" id="PIRSF006755">
    <property type="entry name" value="DTB_synth"/>
    <property type="match status" value="1"/>
</dbReference>
<dbReference type="RefSeq" id="WP_024315253.1">
    <property type="nucleotide sequence ID" value="NZ_ATTO01000019.1"/>
</dbReference>
<keyword evidence="3 9" id="KW-0479">Metal-binding</keyword>
<keyword evidence="5 9" id="KW-0093">Biotin biosynthesis</keyword>
<comment type="pathway">
    <text evidence="9">Cofactor biosynthesis; biotin biosynthesis; biotin from 7,8-diaminononanoate: step 1/2.</text>
</comment>
<feature type="binding site" evidence="9">
    <location>
        <begin position="100"/>
        <end position="103"/>
    </location>
    <ligand>
        <name>ATP</name>
        <dbReference type="ChEBI" id="CHEBI:30616"/>
    </ligand>
</feature>
<feature type="binding site" evidence="9">
    <location>
        <position position="37"/>
    </location>
    <ligand>
        <name>substrate</name>
    </ligand>
</feature>
<dbReference type="AlphaFoldDB" id="W6RRD6"/>
<dbReference type="EC" id="6.3.3.3" evidence="9"/>
<dbReference type="GO" id="GO:0009102">
    <property type="term" value="P:biotin biosynthetic process"/>
    <property type="evidence" value="ECO:0007669"/>
    <property type="project" value="UniProtKB-UniRule"/>
</dbReference>
<organism evidence="10 11">
    <name type="scientific">Rhizobium favelukesii</name>
    <dbReference type="NCBI Taxonomy" id="348824"/>
    <lineage>
        <taxon>Bacteria</taxon>
        <taxon>Pseudomonadati</taxon>
        <taxon>Pseudomonadota</taxon>
        <taxon>Alphaproteobacteria</taxon>
        <taxon>Hyphomicrobiales</taxon>
        <taxon>Rhizobiaceae</taxon>
        <taxon>Rhizobium/Agrobacterium group</taxon>
        <taxon>Rhizobium</taxon>
    </lineage>
</organism>
<feature type="binding site" evidence="9">
    <location>
        <position position="17"/>
    </location>
    <ligand>
        <name>Mg(2+)</name>
        <dbReference type="ChEBI" id="CHEBI:18420"/>
    </ligand>
</feature>
<feature type="binding site" evidence="9">
    <location>
        <begin position="13"/>
        <end position="18"/>
    </location>
    <ligand>
        <name>ATP</name>
        <dbReference type="ChEBI" id="CHEBI:30616"/>
    </ligand>
</feature>
<protein>
    <recommendedName>
        <fullName evidence="9">ATP-dependent dethiobiotin synthetase BioD</fullName>
        <ecNumber evidence="9">6.3.3.3</ecNumber>
    </recommendedName>
    <alternativeName>
        <fullName evidence="9">DTB synthetase</fullName>
        <shortName evidence="9">DTBS</shortName>
    </alternativeName>
    <alternativeName>
        <fullName evidence="9">Dethiobiotin synthase</fullName>
    </alternativeName>
</protein>
<evidence type="ECO:0000313" key="11">
    <source>
        <dbReference type="Proteomes" id="UP000019443"/>
    </source>
</evidence>
<evidence type="ECO:0000313" key="10">
    <source>
        <dbReference type="EMBL" id="CDM61398.1"/>
    </source>
</evidence>
<reference evidence="10" key="1">
    <citation type="submission" date="2013-11" db="EMBL/GenBank/DDBJ databases">
        <title>Draft genome sequence of the broad-host-range Rhizobium sp. LPU83 strain, a member of the low-genetic diversity Oregon-like Rhizobium sp. group.</title>
        <authorList>
            <person name="Wibberg D."/>
            <person name="Puehler A."/>
            <person name="Schlueter A."/>
        </authorList>
    </citation>
    <scope>NUCLEOTIDE SEQUENCE [LARGE SCALE GENOMIC DNA]</scope>
    <source>
        <strain evidence="10">LPU83</strain>
        <plasmid evidence="10">pLPU83d</plasmid>
    </source>
</reference>
<feature type="binding site" evidence="9">
    <location>
        <position position="44"/>
    </location>
    <ligand>
        <name>Mg(2+)</name>
        <dbReference type="ChEBI" id="CHEBI:18420"/>
    </ligand>
</feature>
<dbReference type="Proteomes" id="UP000019443">
    <property type="component" value="Plasmid pLPU83d"/>
</dbReference>
<dbReference type="EMBL" id="HG916855">
    <property type="protein sequence ID" value="CDM61398.1"/>
    <property type="molecule type" value="Genomic_DNA"/>
</dbReference>
<keyword evidence="2 9" id="KW-0436">Ligase</keyword>
<keyword evidence="10" id="KW-0614">Plasmid</keyword>
<dbReference type="HOGENOM" id="CLU_072551_2_0_5"/>
<dbReference type="HAMAP" id="MF_00336">
    <property type="entry name" value="BioD"/>
    <property type="match status" value="1"/>
</dbReference>
<dbReference type="SUPFAM" id="SSF52540">
    <property type="entry name" value="P-loop containing nucleoside triphosphate hydrolases"/>
    <property type="match status" value="1"/>
</dbReference>
<dbReference type="GO" id="GO:0005829">
    <property type="term" value="C:cytosol"/>
    <property type="evidence" value="ECO:0007669"/>
    <property type="project" value="TreeGrafter"/>
</dbReference>
<feature type="active site" evidence="9">
    <location>
        <position position="33"/>
    </location>
</feature>
<comment type="function">
    <text evidence="9">Catalyzes a mechanistically unusual reaction, the ATP-dependent insertion of CO2 between the N7 and N8 nitrogen atoms of 7,8-diaminopelargonic acid (DAPA, also called 7,8-diammoniononanoate) to form a ureido ring.</text>
</comment>
<evidence type="ECO:0000256" key="5">
    <source>
        <dbReference type="ARBA" id="ARBA00022756"/>
    </source>
</evidence>
<dbReference type="KEGG" id="rhl:LPU83_pLPU83d_0027"/>
<evidence type="ECO:0000256" key="3">
    <source>
        <dbReference type="ARBA" id="ARBA00022723"/>
    </source>
</evidence>
<dbReference type="NCBIfam" id="TIGR00347">
    <property type="entry name" value="bioD"/>
    <property type="match status" value="1"/>
</dbReference>
<evidence type="ECO:0000256" key="4">
    <source>
        <dbReference type="ARBA" id="ARBA00022741"/>
    </source>
</evidence>
<feature type="binding site" evidence="9">
    <location>
        <position position="100"/>
    </location>
    <ligand>
        <name>Mg(2+)</name>
        <dbReference type="ChEBI" id="CHEBI:18420"/>
    </ligand>
</feature>
<proteinExistence type="inferred from homology"/>
<keyword evidence="6 9" id="KW-0067">ATP-binding</keyword>
<evidence type="ECO:0000256" key="8">
    <source>
        <dbReference type="ARBA" id="ARBA00047386"/>
    </source>
</evidence>
<comment type="catalytic activity">
    <reaction evidence="8">
        <text>(7R,8S)-8-amino-7-(carboxyamino)nonanoate + ATP = (4R,5S)-dethiobiotin + ADP + phosphate + H(+)</text>
        <dbReference type="Rhea" id="RHEA:63684"/>
        <dbReference type="ChEBI" id="CHEBI:15378"/>
        <dbReference type="ChEBI" id="CHEBI:30616"/>
        <dbReference type="ChEBI" id="CHEBI:43474"/>
        <dbReference type="ChEBI" id="CHEBI:149470"/>
        <dbReference type="ChEBI" id="CHEBI:149473"/>
        <dbReference type="ChEBI" id="CHEBI:456216"/>
    </reaction>
</comment>
<keyword evidence="4 9" id="KW-0547">Nucleotide-binding</keyword>
<evidence type="ECO:0000256" key="6">
    <source>
        <dbReference type="ARBA" id="ARBA00022840"/>
    </source>
</evidence>
<keyword evidence="7 9" id="KW-0460">Magnesium</keyword>
<comment type="subcellular location">
    <subcellularLocation>
        <location evidence="9">Cytoplasm</location>
    </subcellularLocation>
</comment>
<name>W6RRD6_9HYPH</name>
<accession>W6RRD6</accession>
<dbReference type="InterPro" id="IPR004472">
    <property type="entry name" value="DTB_synth_BioD"/>
</dbReference>
<dbReference type="GO" id="GO:0004141">
    <property type="term" value="F:dethiobiotin synthase activity"/>
    <property type="evidence" value="ECO:0007669"/>
    <property type="project" value="UniProtKB-UniRule"/>
</dbReference>
<dbReference type="CDD" id="cd03109">
    <property type="entry name" value="DTBS"/>
    <property type="match status" value="1"/>
</dbReference>
<evidence type="ECO:0000256" key="7">
    <source>
        <dbReference type="ARBA" id="ARBA00022842"/>
    </source>
</evidence>
<feature type="binding site" evidence="9">
    <location>
        <position position="44"/>
    </location>
    <ligand>
        <name>ATP</name>
        <dbReference type="ChEBI" id="CHEBI:30616"/>
    </ligand>
</feature>
<dbReference type="Pfam" id="PF13500">
    <property type="entry name" value="AAA_26"/>
    <property type="match status" value="1"/>
</dbReference>
<evidence type="ECO:0000256" key="9">
    <source>
        <dbReference type="HAMAP-Rule" id="MF_00336"/>
    </source>
</evidence>
<keyword evidence="11" id="KW-1185">Reference proteome</keyword>
<dbReference type="PANTHER" id="PTHR43210">
    <property type="entry name" value="DETHIOBIOTIN SYNTHETASE"/>
    <property type="match status" value="1"/>
</dbReference>
<dbReference type="GO" id="GO:0005524">
    <property type="term" value="F:ATP binding"/>
    <property type="evidence" value="ECO:0007669"/>
    <property type="project" value="UniProtKB-UniRule"/>
</dbReference>
<geneLocation type="plasmid" evidence="10 11">
    <name>pLPU83d</name>
</geneLocation>
<comment type="subunit">
    <text evidence="9">Homodimer.</text>
</comment>
<evidence type="ECO:0000256" key="1">
    <source>
        <dbReference type="ARBA" id="ARBA00022490"/>
    </source>
</evidence>
<dbReference type="PANTHER" id="PTHR43210:SF2">
    <property type="entry name" value="ATP-DEPENDENT DETHIOBIOTIN SYNTHETASE BIOD 2"/>
    <property type="match status" value="1"/>
</dbReference>
<sequence>MMARFVVTGTDTGIGKTVFAAALTSALGACYWKPVQSGLEEETDAETVARLGNVPAERIVREAYRLKTPASPHHAAMLDDVVIDPGALSPPTTAGSLVIEGAGGVLVPLTSKTLFADVFARWQVPVIVCARTSLGTINHTLMSLEALQRRTVPVFGIAFTGEENLETQRIIVQMSGVRTLGRLAPTNPLTHERLMEAFHRGFDITMFRSLRS</sequence>
<dbReference type="UniPathway" id="UPA00078">
    <property type="reaction ID" value="UER00161"/>
</dbReference>
<comment type="cofactor">
    <cofactor evidence="9">
        <name>Mg(2+)</name>
        <dbReference type="ChEBI" id="CHEBI:18420"/>
    </cofactor>
</comment>
<dbReference type="PROSITE" id="PS51257">
    <property type="entry name" value="PROKAR_LIPOPROTEIN"/>
    <property type="match status" value="1"/>
</dbReference>
<evidence type="ECO:0000256" key="2">
    <source>
        <dbReference type="ARBA" id="ARBA00022598"/>
    </source>
</evidence>
<gene>
    <name evidence="9 10" type="primary">bioD</name>
    <name evidence="10" type="ORF">LPU83_pLPU83d_0027</name>
</gene>
<keyword evidence="1 9" id="KW-0963">Cytoplasm</keyword>
<dbReference type="Gene3D" id="3.40.50.300">
    <property type="entry name" value="P-loop containing nucleotide triphosphate hydrolases"/>
    <property type="match status" value="1"/>
</dbReference>
<comment type="catalytic activity">
    <reaction evidence="9">
        <text>(7R,8S)-7,8-diammoniononanoate + CO2 + ATP = (4R,5S)-dethiobiotin + ADP + phosphate + 3 H(+)</text>
        <dbReference type="Rhea" id="RHEA:15805"/>
        <dbReference type="ChEBI" id="CHEBI:15378"/>
        <dbReference type="ChEBI" id="CHEBI:16526"/>
        <dbReference type="ChEBI" id="CHEBI:30616"/>
        <dbReference type="ChEBI" id="CHEBI:43474"/>
        <dbReference type="ChEBI" id="CHEBI:149469"/>
        <dbReference type="ChEBI" id="CHEBI:149473"/>
        <dbReference type="ChEBI" id="CHEBI:456216"/>
        <dbReference type="EC" id="6.3.3.3"/>
    </reaction>
</comment>
<dbReference type="PATRIC" id="fig|348824.6.peg.5611"/>
<comment type="similarity">
    <text evidence="9">Belongs to the dethiobiotin synthetase family.</text>
</comment>
<comment type="caution">
    <text evidence="9">Lacks conserved residue(s) required for the propagation of feature annotation.</text>
</comment>
<dbReference type="GO" id="GO:0000287">
    <property type="term" value="F:magnesium ion binding"/>
    <property type="evidence" value="ECO:0007669"/>
    <property type="project" value="UniProtKB-UniRule"/>
</dbReference>
<dbReference type="InterPro" id="IPR027417">
    <property type="entry name" value="P-loop_NTPase"/>
</dbReference>